<sequence>MSDESNLTDPTQAAVHEILRQLIQQNNTRDQQVLNILENIVSQRAQPVPPLGTIPNLNATIRTFDGESDDAGQAQGWLSSLETTALLNQWPDLHKLEATRSHLTGVARN</sequence>
<dbReference type="EMBL" id="GGMR01010458">
    <property type="protein sequence ID" value="MBY23077.1"/>
    <property type="molecule type" value="Transcribed_RNA"/>
</dbReference>
<evidence type="ECO:0000313" key="1">
    <source>
        <dbReference type="EMBL" id="MBY23077.1"/>
    </source>
</evidence>
<gene>
    <name evidence="1" type="ORF">g.526</name>
</gene>
<protein>
    <submittedName>
        <fullName evidence="1">Uncharacterized protein</fullName>
    </submittedName>
</protein>
<name>A0A2S2P0V1_SCHGA</name>
<accession>A0A2S2P0V1</accession>
<dbReference type="AlphaFoldDB" id="A0A2S2P0V1"/>
<organism evidence="1">
    <name type="scientific">Schizaphis graminum</name>
    <name type="common">Green bug aphid</name>
    <dbReference type="NCBI Taxonomy" id="13262"/>
    <lineage>
        <taxon>Eukaryota</taxon>
        <taxon>Metazoa</taxon>
        <taxon>Ecdysozoa</taxon>
        <taxon>Arthropoda</taxon>
        <taxon>Hexapoda</taxon>
        <taxon>Insecta</taxon>
        <taxon>Pterygota</taxon>
        <taxon>Neoptera</taxon>
        <taxon>Paraneoptera</taxon>
        <taxon>Hemiptera</taxon>
        <taxon>Sternorrhyncha</taxon>
        <taxon>Aphidomorpha</taxon>
        <taxon>Aphidoidea</taxon>
        <taxon>Aphididae</taxon>
        <taxon>Aphidini</taxon>
        <taxon>Schizaphis</taxon>
    </lineage>
</organism>
<reference evidence="1" key="1">
    <citation type="submission" date="2018-04" db="EMBL/GenBank/DDBJ databases">
        <title>Transcriptome of Schizaphis graminum biotype I.</title>
        <authorList>
            <person name="Scully E.D."/>
            <person name="Geib S.M."/>
            <person name="Palmer N.A."/>
            <person name="Koch K."/>
            <person name="Bradshaw J."/>
            <person name="Heng-Moss T."/>
            <person name="Sarath G."/>
        </authorList>
    </citation>
    <scope>NUCLEOTIDE SEQUENCE</scope>
</reference>
<proteinExistence type="predicted"/>